<reference evidence="2" key="1">
    <citation type="journal article" date="2002" name="Science">
        <title>The draft genome of Ciona intestinalis: insights into chordate and vertebrate origins.</title>
        <authorList>
            <person name="Dehal P."/>
            <person name="Satou Y."/>
            <person name="Campbell R.K."/>
            <person name="Chapman J."/>
            <person name="Degnan B."/>
            <person name="De Tomaso A."/>
            <person name="Davidson B."/>
            <person name="Di Gregorio A."/>
            <person name="Gelpke M."/>
            <person name="Goodstein D.M."/>
            <person name="Harafuji N."/>
            <person name="Hastings K.E."/>
            <person name="Ho I."/>
            <person name="Hotta K."/>
            <person name="Huang W."/>
            <person name="Kawashima T."/>
            <person name="Lemaire P."/>
            <person name="Martinez D."/>
            <person name="Meinertzhagen I.A."/>
            <person name="Necula S."/>
            <person name="Nonaka M."/>
            <person name="Putnam N."/>
            <person name="Rash S."/>
            <person name="Saiga H."/>
            <person name="Satake M."/>
            <person name="Terry A."/>
            <person name="Yamada L."/>
            <person name="Wang H.G."/>
            <person name="Awazu S."/>
            <person name="Azumi K."/>
            <person name="Boore J."/>
            <person name="Branno M."/>
            <person name="Chin-Bow S."/>
            <person name="DeSantis R."/>
            <person name="Doyle S."/>
            <person name="Francino P."/>
            <person name="Keys D.N."/>
            <person name="Haga S."/>
            <person name="Hayashi H."/>
            <person name="Hino K."/>
            <person name="Imai K.S."/>
            <person name="Inaba K."/>
            <person name="Kano S."/>
            <person name="Kobayashi K."/>
            <person name="Kobayashi M."/>
            <person name="Lee B.I."/>
            <person name="Makabe K.W."/>
            <person name="Manohar C."/>
            <person name="Matassi G."/>
            <person name="Medina M."/>
            <person name="Mochizuki Y."/>
            <person name="Mount S."/>
            <person name="Morishita T."/>
            <person name="Miura S."/>
            <person name="Nakayama A."/>
            <person name="Nishizaka S."/>
            <person name="Nomoto H."/>
            <person name="Ohta F."/>
            <person name="Oishi K."/>
            <person name="Rigoutsos I."/>
            <person name="Sano M."/>
            <person name="Sasaki A."/>
            <person name="Sasakura Y."/>
            <person name="Shoguchi E."/>
            <person name="Shin-i T."/>
            <person name="Spagnuolo A."/>
            <person name="Stainier D."/>
            <person name="Suzuki M.M."/>
            <person name="Tassy O."/>
            <person name="Takatori N."/>
            <person name="Tokuoka M."/>
            <person name="Yagi K."/>
            <person name="Yoshizaki F."/>
            <person name="Wada S."/>
            <person name="Zhang C."/>
            <person name="Hyatt P.D."/>
            <person name="Larimer F."/>
            <person name="Detter C."/>
            <person name="Doggett N."/>
            <person name="Glavina T."/>
            <person name="Hawkins T."/>
            <person name="Richardson P."/>
            <person name="Lucas S."/>
            <person name="Kohara Y."/>
            <person name="Levine M."/>
            <person name="Satoh N."/>
            <person name="Rokhsar D.S."/>
        </authorList>
    </citation>
    <scope>NUCLEOTIDE SEQUENCE [LARGE SCALE GENOMIC DNA]</scope>
</reference>
<dbReference type="Ensembl" id="ENSCINT00000032080.1">
    <property type="protein sequence ID" value="ENSCINP00000035728.1"/>
    <property type="gene ID" value="ENSCING00000024117.1"/>
</dbReference>
<protein>
    <submittedName>
        <fullName evidence="1">Uncharacterized protein</fullName>
    </submittedName>
</protein>
<dbReference type="HOGENOM" id="CLU_3241868_0_0_1"/>
<proteinExistence type="predicted"/>
<name>H2Y1E4_CIOIN</name>
<reference evidence="1" key="3">
    <citation type="submission" date="2025-09" db="UniProtKB">
        <authorList>
            <consortium name="Ensembl"/>
        </authorList>
    </citation>
    <scope>IDENTIFICATION</scope>
</reference>
<evidence type="ECO:0000313" key="2">
    <source>
        <dbReference type="Proteomes" id="UP000008144"/>
    </source>
</evidence>
<dbReference type="InParanoid" id="H2Y1E4"/>
<keyword evidence="2" id="KW-1185">Reference proteome</keyword>
<accession>H2Y1E4</accession>
<sequence length="43" mass="4996">MNRTIYKHARKFKSNEDTLHNLSLNSNGHLSGCFILHNRVNLT</sequence>
<reference evidence="1" key="2">
    <citation type="submission" date="2025-08" db="UniProtKB">
        <authorList>
            <consortium name="Ensembl"/>
        </authorList>
    </citation>
    <scope>IDENTIFICATION</scope>
</reference>
<organism evidence="1 2">
    <name type="scientific">Ciona intestinalis</name>
    <name type="common">Transparent sea squirt</name>
    <name type="synonym">Ascidia intestinalis</name>
    <dbReference type="NCBI Taxonomy" id="7719"/>
    <lineage>
        <taxon>Eukaryota</taxon>
        <taxon>Metazoa</taxon>
        <taxon>Chordata</taxon>
        <taxon>Tunicata</taxon>
        <taxon>Ascidiacea</taxon>
        <taxon>Phlebobranchia</taxon>
        <taxon>Cionidae</taxon>
        <taxon>Ciona</taxon>
    </lineage>
</organism>
<evidence type="ECO:0000313" key="1">
    <source>
        <dbReference type="Ensembl" id="ENSCINP00000035728.1"/>
    </source>
</evidence>
<dbReference type="Proteomes" id="UP000008144">
    <property type="component" value="Unassembled WGS sequence"/>
</dbReference>
<dbReference type="AlphaFoldDB" id="H2Y1E4"/>